<comment type="caution">
    <text evidence="3">The sequence shown here is derived from an EMBL/GenBank/DDBJ whole genome shotgun (WGS) entry which is preliminary data.</text>
</comment>
<keyword evidence="4" id="KW-1185">Reference proteome</keyword>
<dbReference type="Proteomes" id="UP001524569">
    <property type="component" value="Unassembled WGS sequence"/>
</dbReference>
<protein>
    <recommendedName>
        <fullName evidence="2">Peptidase C1A papain C-terminal domain-containing protein</fullName>
    </recommendedName>
</protein>
<dbReference type="CDD" id="cd02619">
    <property type="entry name" value="Peptidase_C1"/>
    <property type="match status" value="1"/>
</dbReference>
<gene>
    <name evidence="3" type="ORF">NP603_03535</name>
</gene>
<dbReference type="InterPro" id="IPR013128">
    <property type="entry name" value="Peptidase_C1A"/>
</dbReference>
<evidence type="ECO:0000313" key="4">
    <source>
        <dbReference type="Proteomes" id="UP001524569"/>
    </source>
</evidence>
<feature type="domain" description="Peptidase C1A papain C-terminal" evidence="2">
    <location>
        <begin position="45"/>
        <end position="267"/>
    </location>
</feature>
<dbReference type="SUPFAM" id="SSF54001">
    <property type="entry name" value="Cysteine proteinases"/>
    <property type="match status" value="1"/>
</dbReference>
<evidence type="ECO:0000259" key="2">
    <source>
        <dbReference type="SMART" id="SM00645"/>
    </source>
</evidence>
<dbReference type="PANTHER" id="PTHR12411">
    <property type="entry name" value="CYSTEINE PROTEASE FAMILY C1-RELATED"/>
    <property type="match status" value="1"/>
</dbReference>
<dbReference type="PROSITE" id="PS00639">
    <property type="entry name" value="THIOL_PROTEASE_HIS"/>
    <property type="match status" value="1"/>
</dbReference>
<evidence type="ECO:0000256" key="1">
    <source>
        <dbReference type="ARBA" id="ARBA00008455"/>
    </source>
</evidence>
<dbReference type="Gene3D" id="3.90.70.10">
    <property type="entry name" value="Cysteine proteinases"/>
    <property type="match status" value="1"/>
</dbReference>
<dbReference type="InterPro" id="IPR025660">
    <property type="entry name" value="Pept_his_AS"/>
</dbReference>
<dbReference type="InterPro" id="IPR038765">
    <property type="entry name" value="Papain-like_cys_pep_sf"/>
</dbReference>
<proteinExistence type="inferred from homology"/>
<comment type="similarity">
    <text evidence="1">Belongs to the peptidase C1 family.</text>
</comment>
<evidence type="ECO:0000313" key="3">
    <source>
        <dbReference type="EMBL" id="MCQ8180173.1"/>
    </source>
</evidence>
<dbReference type="SMART" id="SM00645">
    <property type="entry name" value="Pept_C1"/>
    <property type="match status" value="1"/>
</dbReference>
<dbReference type="RefSeq" id="WP_256609551.1">
    <property type="nucleotide sequence ID" value="NZ_JANIBM010000003.1"/>
</dbReference>
<name>A0ABT1UD66_9GAMM</name>
<sequence>MKAKNLNIGLGWMRDLPDVRDYSPEHEKIKPMLKKLNVLSAPATLAASIDLRAWCAPIEDQGALGSCTANAGVGMIEFYEKRAFGTWLDASRLFLYKATRNLLGWTGDSGAYLRTTMGAMALFGVPPEKYWPYDIEDFDVEPSAFLYAFAQSFQSINYYRLDPPGISPKDLLIRIKTNLAGNMPAMFGFPVYDSYKQADANGKIPFPCPKDKLVGGHAVVAVGYDDAMKVKNANCGSATTGALLIRNSWGSDWGDKGYGWLPYDYVLKGLAVDWWSLLKHEYLETKNFGL</sequence>
<dbReference type="EMBL" id="JANIBM010000003">
    <property type="protein sequence ID" value="MCQ8180173.1"/>
    <property type="molecule type" value="Genomic_DNA"/>
</dbReference>
<reference evidence="3 4" key="1">
    <citation type="submission" date="2022-07" db="EMBL/GenBank/DDBJ databases">
        <title>Methylomonas rivi sp. nov., Methylomonas rosea sp. nov., Methylomonas aureus sp. nov. and Methylomonas subterranea sp. nov., four novel methanotrophs isolated from a freshwater creek and the deep terrestrial subsurface.</title>
        <authorList>
            <person name="Abin C."/>
            <person name="Sankaranarayanan K."/>
            <person name="Garner C."/>
            <person name="Sindelar R."/>
            <person name="Kotary K."/>
            <person name="Garner R."/>
            <person name="Barclay S."/>
            <person name="Lawson P."/>
            <person name="Krumholz L."/>
        </authorList>
    </citation>
    <scope>NUCLEOTIDE SEQUENCE [LARGE SCALE GENOMIC DNA]</scope>
    <source>
        <strain evidence="3 4">SURF-1</strain>
    </source>
</reference>
<dbReference type="Pfam" id="PF00112">
    <property type="entry name" value="Peptidase_C1"/>
    <property type="match status" value="1"/>
</dbReference>
<accession>A0ABT1UD66</accession>
<dbReference type="InterPro" id="IPR000668">
    <property type="entry name" value="Peptidase_C1A_C"/>
</dbReference>
<organism evidence="3 4">
    <name type="scientific">Methylomonas aurea</name>
    <dbReference type="NCBI Taxonomy" id="2952224"/>
    <lineage>
        <taxon>Bacteria</taxon>
        <taxon>Pseudomonadati</taxon>
        <taxon>Pseudomonadota</taxon>
        <taxon>Gammaproteobacteria</taxon>
        <taxon>Methylococcales</taxon>
        <taxon>Methylococcaceae</taxon>
        <taxon>Methylomonas</taxon>
    </lineage>
</organism>